<dbReference type="EMBL" id="JARK01001365">
    <property type="protein sequence ID" value="EYC17755.1"/>
    <property type="molecule type" value="Genomic_DNA"/>
</dbReference>
<dbReference type="AlphaFoldDB" id="A0A016URC3"/>
<name>A0A016URC3_9BILA</name>
<proteinExistence type="predicted"/>
<evidence type="ECO:0000313" key="1">
    <source>
        <dbReference type="EMBL" id="EYC17755.1"/>
    </source>
</evidence>
<organism evidence="1 2">
    <name type="scientific">Ancylostoma ceylanicum</name>
    <dbReference type="NCBI Taxonomy" id="53326"/>
    <lineage>
        <taxon>Eukaryota</taxon>
        <taxon>Metazoa</taxon>
        <taxon>Ecdysozoa</taxon>
        <taxon>Nematoda</taxon>
        <taxon>Chromadorea</taxon>
        <taxon>Rhabditida</taxon>
        <taxon>Rhabditina</taxon>
        <taxon>Rhabditomorpha</taxon>
        <taxon>Strongyloidea</taxon>
        <taxon>Ancylostomatidae</taxon>
        <taxon>Ancylostomatinae</taxon>
        <taxon>Ancylostoma</taxon>
    </lineage>
</organism>
<keyword evidence="2" id="KW-1185">Reference proteome</keyword>
<accession>A0A016URC3</accession>
<evidence type="ECO:0000313" key="2">
    <source>
        <dbReference type="Proteomes" id="UP000024635"/>
    </source>
</evidence>
<dbReference type="Proteomes" id="UP000024635">
    <property type="component" value="Unassembled WGS sequence"/>
</dbReference>
<sequence length="72" mass="8303">MESRIRIQMMSFDLNKFTLDGLDGNWRDFLSTRYFGSDTVMVWSGFYPEGGLDIAFVLTRANSSDYDEVIGF</sequence>
<gene>
    <name evidence="1" type="primary">Acey_s0029.g1853</name>
    <name evidence="1" type="ORF">Y032_0029g1853</name>
</gene>
<protein>
    <submittedName>
        <fullName evidence="1">Uncharacterized protein</fullName>
    </submittedName>
</protein>
<comment type="caution">
    <text evidence="1">The sequence shown here is derived from an EMBL/GenBank/DDBJ whole genome shotgun (WGS) entry which is preliminary data.</text>
</comment>
<reference evidence="2" key="1">
    <citation type="journal article" date="2015" name="Nat. Genet.">
        <title>The genome and transcriptome of the zoonotic hookworm Ancylostoma ceylanicum identify infection-specific gene families.</title>
        <authorList>
            <person name="Schwarz E.M."/>
            <person name="Hu Y."/>
            <person name="Antoshechkin I."/>
            <person name="Miller M.M."/>
            <person name="Sternberg P.W."/>
            <person name="Aroian R.V."/>
        </authorList>
    </citation>
    <scope>NUCLEOTIDE SEQUENCE</scope>
    <source>
        <strain evidence="2">HY135</strain>
    </source>
</reference>